<dbReference type="Proteomes" id="UP000535501">
    <property type="component" value="Unassembled WGS sequence"/>
</dbReference>
<proteinExistence type="predicted"/>
<dbReference type="AlphaFoldDB" id="A0A7X0DF62"/>
<name>A0A7X0DF62_9HYPH</name>
<keyword evidence="3" id="KW-1185">Reference proteome</keyword>
<sequence>MHVSRRVRRHVSRHTDENHTKRQLGKPGPGSYLVRQGTIYVFQMRLPKDLGGGGRTRPLRLSLGACPFTRARFLADVLAAEARLFFGRLRMNTGSDTGGMSLQPQDLLEEGVLPEENLTALKTYLKVKLHDLNSAQDHPTDPQQQAGLAALKGLMQVQKQTRAKEQGESYVDLVVENADLLIEKYKKDLATSVSADPVVTVAARPEIKVPLPEIPSVAAPAAIAQVEPAPEVPLAVWVRTVGKRLFDEPAAFELDRRLVPRKFSTKPKFSRVAGVYLKARQGAKTSKNKDIETARSRFQLFVDIIGDHPVDTYEPADIQAYVNALQYWPAKLSYRPEGATALDVIAGNLDRRKLPIAFVRRRMI</sequence>
<accession>A0A7X0DF62</accession>
<dbReference type="EMBL" id="JACHEJ010000057">
    <property type="protein sequence ID" value="MBB6182642.1"/>
    <property type="molecule type" value="Genomic_DNA"/>
</dbReference>
<protein>
    <submittedName>
        <fullName evidence="2">Uncharacterized protein</fullName>
    </submittedName>
</protein>
<evidence type="ECO:0000256" key="1">
    <source>
        <dbReference type="SAM" id="MobiDB-lite"/>
    </source>
</evidence>
<feature type="region of interest" description="Disordered" evidence="1">
    <location>
        <begin position="1"/>
        <end position="31"/>
    </location>
</feature>
<organism evidence="2 3">
    <name type="scientific">Pseudorhizobium flavum</name>
    <dbReference type="NCBI Taxonomy" id="1335061"/>
    <lineage>
        <taxon>Bacteria</taxon>
        <taxon>Pseudomonadati</taxon>
        <taxon>Pseudomonadota</taxon>
        <taxon>Alphaproteobacteria</taxon>
        <taxon>Hyphomicrobiales</taxon>
        <taxon>Rhizobiaceae</taxon>
        <taxon>Rhizobium/Agrobacterium group</taxon>
        <taxon>Pseudorhizobium</taxon>
    </lineage>
</organism>
<dbReference type="RefSeq" id="WP_139346218.1">
    <property type="nucleotide sequence ID" value="NZ_JACHEJ010000057.1"/>
</dbReference>
<evidence type="ECO:0000313" key="2">
    <source>
        <dbReference type="EMBL" id="MBB6182642.1"/>
    </source>
</evidence>
<comment type="caution">
    <text evidence="2">The sequence shown here is derived from an EMBL/GenBank/DDBJ whole genome shotgun (WGS) entry which is preliminary data.</text>
</comment>
<evidence type="ECO:0000313" key="3">
    <source>
        <dbReference type="Proteomes" id="UP000535501"/>
    </source>
</evidence>
<reference evidence="2 3" key="1">
    <citation type="submission" date="2020-08" db="EMBL/GenBank/DDBJ databases">
        <title>Genomic Encyclopedia of Type Strains, Phase IV (KMG-IV): sequencing the most valuable type-strain genomes for metagenomic binning, comparative biology and taxonomic classification.</title>
        <authorList>
            <person name="Goeker M."/>
        </authorList>
    </citation>
    <scope>NUCLEOTIDE SEQUENCE [LARGE SCALE GENOMIC DNA]</scope>
    <source>
        <strain evidence="2 3">DSM 102134</strain>
    </source>
</reference>
<gene>
    <name evidence="2" type="ORF">HNQ75_004637</name>
</gene>
<feature type="compositionally biased region" description="Basic residues" evidence="1">
    <location>
        <begin position="1"/>
        <end position="12"/>
    </location>
</feature>